<dbReference type="Proteomes" id="UP000799750">
    <property type="component" value="Unassembled WGS sequence"/>
</dbReference>
<dbReference type="InterPro" id="IPR006603">
    <property type="entry name" value="PQ-loop_rpt"/>
</dbReference>
<evidence type="ECO:0000313" key="8">
    <source>
        <dbReference type="Proteomes" id="UP000799750"/>
    </source>
</evidence>
<feature type="transmembrane region" description="Helical" evidence="6">
    <location>
        <begin position="216"/>
        <end position="238"/>
    </location>
</feature>
<dbReference type="OrthoDB" id="19344at2759"/>
<gene>
    <name evidence="7" type="ORF">BU16DRAFT_63901</name>
</gene>
<keyword evidence="4 6" id="KW-0472">Membrane</keyword>
<feature type="transmembrane region" description="Helical" evidence="6">
    <location>
        <begin position="186"/>
        <end position="204"/>
    </location>
</feature>
<evidence type="ECO:0000256" key="5">
    <source>
        <dbReference type="SAM" id="MobiDB-lite"/>
    </source>
</evidence>
<dbReference type="InterPro" id="IPR051415">
    <property type="entry name" value="LAAT-1"/>
</dbReference>
<dbReference type="Pfam" id="PF04193">
    <property type="entry name" value="PQ-loop"/>
    <property type="match status" value="2"/>
</dbReference>
<evidence type="ECO:0008006" key="9">
    <source>
        <dbReference type="Google" id="ProtNLM"/>
    </source>
</evidence>
<evidence type="ECO:0000256" key="4">
    <source>
        <dbReference type="ARBA" id="ARBA00023136"/>
    </source>
</evidence>
<evidence type="ECO:0000256" key="2">
    <source>
        <dbReference type="ARBA" id="ARBA00022692"/>
    </source>
</evidence>
<organism evidence="7 8">
    <name type="scientific">Lophium mytilinum</name>
    <dbReference type="NCBI Taxonomy" id="390894"/>
    <lineage>
        <taxon>Eukaryota</taxon>
        <taxon>Fungi</taxon>
        <taxon>Dikarya</taxon>
        <taxon>Ascomycota</taxon>
        <taxon>Pezizomycotina</taxon>
        <taxon>Dothideomycetes</taxon>
        <taxon>Pleosporomycetidae</taxon>
        <taxon>Mytilinidiales</taxon>
        <taxon>Mytilinidiaceae</taxon>
        <taxon>Lophium</taxon>
    </lineage>
</organism>
<feature type="transmembrane region" description="Helical" evidence="6">
    <location>
        <begin position="95"/>
        <end position="122"/>
    </location>
</feature>
<dbReference type="GO" id="GO:0016020">
    <property type="term" value="C:membrane"/>
    <property type="evidence" value="ECO:0007669"/>
    <property type="project" value="UniProtKB-SubCell"/>
</dbReference>
<dbReference type="PANTHER" id="PTHR16201">
    <property type="entry name" value="SEVEN TRANSMEMBRANE PROTEIN 1-RELATED"/>
    <property type="match status" value="1"/>
</dbReference>
<dbReference type="PANTHER" id="PTHR16201:SF11">
    <property type="entry name" value="PQ-LOOP REPEAT-CONTAINING PROTEIN"/>
    <property type="match status" value="1"/>
</dbReference>
<feature type="compositionally biased region" description="Low complexity" evidence="5">
    <location>
        <begin position="283"/>
        <end position="298"/>
    </location>
</feature>
<comment type="subcellular location">
    <subcellularLocation>
        <location evidence="1">Membrane</location>
        <topology evidence="1">Multi-pass membrane protein</topology>
    </subcellularLocation>
</comment>
<reference evidence="7" key="1">
    <citation type="journal article" date="2020" name="Stud. Mycol.">
        <title>101 Dothideomycetes genomes: a test case for predicting lifestyles and emergence of pathogens.</title>
        <authorList>
            <person name="Haridas S."/>
            <person name="Albert R."/>
            <person name="Binder M."/>
            <person name="Bloem J."/>
            <person name="Labutti K."/>
            <person name="Salamov A."/>
            <person name="Andreopoulos B."/>
            <person name="Baker S."/>
            <person name="Barry K."/>
            <person name="Bills G."/>
            <person name="Bluhm B."/>
            <person name="Cannon C."/>
            <person name="Castanera R."/>
            <person name="Culley D."/>
            <person name="Daum C."/>
            <person name="Ezra D."/>
            <person name="Gonzalez J."/>
            <person name="Henrissat B."/>
            <person name="Kuo A."/>
            <person name="Liang C."/>
            <person name="Lipzen A."/>
            <person name="Lutzoni F."/>
            <person name="Magnuson J."/>
            <person name="Mondo S."/>
            <person name="Nolan M."/>
            <person name="Ohm R."/>
            <person name="Pangilinan J."/>
            <person name="Park H.-J."/>
            <person name="Ramirez L."/>
            <person name="Alfaro M."/>
            <person name="Sun H."/>
            <person name="Tritt A."/>
            <person name="Yoshinaga Y."/>
            <person name="Zwiers L.-H."/>
            <person name="Turgeon B."/>
            <person name="Goodwin S."/>
            <person name="Spatafora J."/>
            <person name="Crous P."/>
            <person name="Grigoriev I."/>
        </authorList>
    </citation>
    <scope>NUCLEOTIDE SEQUENCE</scope>
    <source>
        <strain evidence="7">CBS 269.34</strain>
    </source>
</reference>
<dbReference type="Gene3D" id="1.20.1280.290">
    <property type="match status" value="1"/>
</dbReference>
<evidence type="ECO:0000256" key="1">
    <source>
        <dbReference type="ARBA" id="ARBA00004141"/>
    </source>
</evidence>
<evidence type="ECO:0000313" key="7">
    <source>
        <dbReference type="EMBL" id="KAF2494071.1"/>
    </source>
</evidence>
<keyword evidence="3 6" id="KW-1133">Transmembrane helix</keyword>
<evidence type="ECO:0000256" key="6">
    <source>
        <dbReference type="SAM" id="Phobius"/>
    </source>
</evidence>
<dbReference type="SMART" id="SM00679">
    <property type="entry name" value="CTNS"/>
    <property type="match status" value="2"/>
</dbReference>
<feature type="transmembrane region" description="Helical" evidence="6">
    <location>
        <begin position="52"/>
        <end position="75"/>
    </location>
</feature>
<feature type="transmembrane region" description="Helical" evidence="6">
    <location>
        <begin position="20"/>
        <end position="40"/>
    </location>
</feature>
<feature type="transmembrane region" description="Helical" evidence="6">
    <location>
        <begin position="250"/>
        <end position="272"/>
    </location>
</feature>
<keyword evidence="8" id="KW-1185">Reference proteome</keyword>
<feature type="region of interest" description="Disordered" evidence="5">
    <location>
        <begin position="283"/>
        <end position="307"/>
    </location>
</feature>
<dbReference type="EMBL" id="MU004191">
    <property type="protein sequence ID" value="KAF2494071.1"/>
    <property type="molecule type" value="Genomic_DNA"/>
</dbReference>
<name>A0A6A6QNU7_9PEZI</name>
<accession>A0A6A6QNU7</accession>
<dbReference type="AlphaFoldDB" id="A0A6A6QNU7"/>
<proteinExistence type="predicted"/>
<feature type="transmembrane region" description="Helical" evidence="6">
    <location>
        <begin position="156"/>
        <end position="180"/>
    </location>
</feature>
<protein>
    <recommendedName>
        <fullName evidence="9">PQ loop repeat protein-like protein</fullName>
    </recommendedName>
</protein>
<keyword evidence="2 6" id="KW-0812">Transmembrane</keyword>
<evidence type="ECO:0000256" key="3">
    <source>
        <dbReference type="ARBA" id="ARBA00022989"/>
    </source>
</evidence>
<sequence length="307" mass="33113">MMTLPSASKSSHCDQLESPDVGNFAVSVFILIGILISYLPQHYRIISRRSSLGLSPMFVLLGTVSGTAAIANILTLPASRADMACCTEISRFACAAAMLGVAQVGVQWTCFFFIMLLFLIFFPRRPSRPSTPTPTTPTSPSSSPDHESIPTWAEAILVLLFSLAFFLFAFLTSLVFIYAAPAHLQGWANFLGILGTILASIQYIPQIWTTWRLQEVLSLSIPMMCIQTPGSFVWAASLAARLGREGWSAWGLYIVTGCLQGVLLGMGISFVVRDWRRKKGAEGAASGEANGHGNGASERSPLLQASG</sequence>